<sequence length="230" mass="27065">MVSRANKKARYARRWRRNLTIRTGSSEPRTLTQHFRREISKKFCRPIQPWRKEEWFITRLVGLQKATSPFLRLPAELRQWVLVQTASTEMIEGHDGRKLEAWIKDLKEVTWLLEQDVEVHVEPYWRAQKAKKTQPLVTGFQIAPMPTGRKAKKSKLVMARAPKGQKNKRPKKCFKCLARHLPRQPCPMAVEQPKLWKSMTKPIKLTKKPKNQNKNRIIFNDDGHAMNLNA</sequence>
<organism evidence="1 2">
    <name type="scientific">Amniculicola lignicola CBS 123094</name>
    <dbReference type="NCBI Taxonomy" id="1392246"/>
    <lineage>
        <taxon>Eukaryota</taxon>
        <taxon>Fungi</taxon>
        <taxon>Dikarya</taxon>
        <taxon>Ascomycota</taxon>
        <taxon>Pezizomycotina</taxon>
        <taxon>Dothideomycetes</taxon>
        <taxon>Pleosporomycetidae</taxon>
        <taxon>Pleosporales</taxon>
        <taxon>Amniculicolaceae</taxon>
        <taxon>Amniculicola</taxon>
    </lineage>
</organism>
<keyword evidence="2" id="KW-1185">Reference proteome</keyword>
<dbReference type="OrthoDB" id="3796140at2759"/>
<evidence type="ECO:0000313" key="1">
    <source>
        <dbReference type="EMBL" id="KAF2003943.1"/>
    </source>
</evidence>
<dbReference type="Proteomes" id="UP000799779">
    <property type="component" value="Unassembled WGS sequence"/>
</dbReference>
<protein>
    <submittedName>
        <fullName evidence="1">Uncharacterized protein</fullName>
    </submittedName>
</protein>
<dbReference type="EMBL" id="ML977569">
    <property type="protein sequence ID" value="KAF2003943.1"/>
    <property type="molecule type" value="Genomic_DNA"/>
</dbReference>
<dbReference type="AlphaFoldDB" id="A0A6A5WPZ4"/>
<gene>
    <name evidence="1" type="ORF">P154DRAFT_617224</name>
</gene>
<accession>A0A6A5WPZ4</accession>
<evidence type="ECO:0000313" key="2">
    <source>
        <dbReference type="Proteomes" id="UP000799779"/>
    </source>
</evidence>
<proteinExistence type="predicted"/>
<reference evidence="1" key="1">
    <citation type="journal article" date="2020" name="Stud. Mycol.">
        <title>101 Dothideomycetes genomes: a test case for predicting lifestyles and emergence of pathogens.</title>
        <authorList>
            <person name="Haridas S."/>
            <person name="Albert R."/>
            <person name="Binder M."/>
            <person name="Bloem J."/>
            <person name="Labutti K."/>
            <person name="Salamov A."/>
            <person name="Andreopoulos B."/>
            <person name="Baker S."/>
            <person name="Barry K."/>
            <person name="Bills G."/>
            <person name="Bluhm B."/>
            <person name="Cannon C."/>
            <person name="Castanera R."/>
            <person name="Culley D."/>
            <person name="Daum C."/>
            <person name="Ezra D."/>
            <person name="Gonzalez J."/>
            <person name="Henrissat B."/>
            <person name="Kuo A."/>
            <person name="Liang C."/>
            <person name="Lipzen A."/>
            <person name="Lutzoni F."/>
            <person name="Magnuson J."/>
            <person name="Mondo S."/>
            <person name="Nolan M."/>
            <person name="Ohm R."/>
            <person name="Pangilinan J."/>
            <person name="Park H.-J."/>
            <person name="Ramirez L."/>
            <person name="Alfaro M."/>
            <person name="Sun H."/>
            <person name="Tritt A."/>
            <person name="Yoshinaga Y."/>
            <person name="Zwiers L.-H."/>
            <person name="Turgeon B."/>
            <person name="Goodwin S."/>
            <person name="Spatafora J."/>
            <person name="Crous P."/>
            <person name="Grigoriev I."/>
        </authorList>
    </citation>
    <scope>NUCLEOTIDE SEQUENCE</scope>
    <source>
        <strain evidence="1">CBS 123094</strain>
    </source>
</reference>
<name>A0A6A5WPZ4_9PLEO</name>